<dbReference type="Proteomes" id="UP000266198">
    <property type="component" value="Unassembled WGS sequence"/>
</dbReference>
<dbReference type="Proteomes" id="UP000217473">
    <property type="component" value="Unassembled WGS sequence"/>
</dbReference>
<comment type="caution">
    <text evidence="1">The sequence shown here is derived from an EMBL/GenBank/DDBJ whole genome shotgun (WGS) entry which is preliminary data.</text>
</comment>
<dbReference type="RefSeq" id="WP_096597382.1">
    <property type="nucleotide sequence ID" value="NZ_LR134263.1"/>
</dbReference>
<evidence type="ECO:0000313" key="2">
    <source>
        <dbReference type="EMBL" id="RIZ56276.1"/>
    </source>
</evidence>
<organism evidence="1 3">
    <name type="scientific">Staphylococcus delphini</name>
    <dbReference type="NCBI Taxonomy" id="53344"/>
    <lineage>
        <taxon>Bacteria</taxon>
        <taxon>Bacillati</taxon>
        <taxon>Bacillota</taxon>
        <taxon>Bacilli</taxon>
        <taxon>Bacillales</taxon>
        <taxon>Staphylococcaceae</taxon>
        <taxon>Staphylococcus</taxon>
        <taxon>Staphylococcus intermedius group</taxon>
    </lineage>
</organism>
<reference evidence="1 3" key="1">
    <citation type="journal article" date="2017" name="PLoS ONE">
        <title>Development of a real-time PCR for detection of Staphylococcus pseudintermedius using a novel automated comparison of whole-genome sequences.</title>
        <authorList>
            <person name="Verstappen K.M."/>
            <person name="Huijbregts L."/>
            <person name="Spaninks M."/>
            <person name="Wagenaar J.A."/>
            <person name="Fluit A.C."/>
            <person name="Duim B."/>
        </authorList>
    </citation>
    <scope>NUCLEOTIDE SEQUENCE [LARGE SCALE GENOMIC DNA]</scope>
    <source>
        <strain evidence="1 3">15S02591-1</strain>
    </source>
</reference>
<proteinExistence type="predicted"/>
<keyword evidence="4" id="KW-1185">Reference proteome</keyword>
<gene>
    <name evidence="1" type="ORF">B5C07_07750</name>
    <name evidence="2" type="ORF">CDL68_01675</name>
</gene>
<dbReference type="EMBL" id="NIPK01000002">
    <property type="protein sequence ID" value="RIZ56276.1"/>
    <property type="molecule type" value="Genomic_DNA"/>
</dbReference>
<sequence>MEKLYFLRTEMVEAGDEYVALRDTNGKVILEGDTYHDKIEEKIDGFMSGLAYLGYKADIVKLGVGVEFQ</sequence>
<accession>A0AAX0QTC0</accession>
<evidence type="ECO:0008006" key="5">
    <source>
        <dbReference type="Google" id="ProtNLM"/>
    </source>
</evidence>
<dbReference type="EMBL" id="MWUR01000010">
    <property type="protein sequence ID" value="PCF50092.1"/>
    <property type="molecule type" value="Genomic_DNA"/>
</dbReference>
<evidence type="ECO:0000313" key="1">
    <source>
        <dbReference type="EMBL" id="PCF50092.1"/>
    </source>
</evidence>
<evidence type="ECO:0000313" key="3">
    <source>
        <dbReference type="Proteomes" id="UP000217473"/>
    </source>
</evidence>
<dbReference type="AlphaFoldDB" id="A0AAX0QTC0"/>
<name>A0AAX0QTC0_9STAP</name>
<reference evidence="2 4" key="2">
    <citation type="submission" date="2017-06" db="EMBL/GenBank/DDBJ databases">
        <title>Identification of a new gene, sdsY, involved in staphylococcal internalization in non-professional phagocytic cells (NPPCs).</title>
        <authorList>
            <person name="Maali Y."/>
            <person name="Martins-Simoes P."/>
            <person name="Trouillet-Assant S."/>
            <person name="Laurent F."/>
            <person name="Diot A."/>
            <person name="Verhoeven P."/>
            <person name="Bouvard D."/>
            <person name="Vandenesch F."/>
            <person name="Bes M."/>
        </authorList>
    </citation>
    <scope>NUCLEOTIDE SEQUENCE [LARGE SCALE GENOMIC DNA]</scope>
    <source>
        <strain evidence="2 4">Heidy</strain>
    </source>
</reference>
<protein>
    <recommendedName>
        <fullName evidence="5">Phage protein</fullName>
    </recommendedName>
</protein>
<evidence type="ECO:0000313" key="4">
    <source>
        <dbReference type="Proteomes" id="UP000266198"/>
    </source>
</evidence>